<reference evidence="3" key="1">
    <citation type="journal article" date="2015" name="Nat. Genet.">
        <title>The genome and transcriptome of the zoonotic hookworm Ancylostoma ceylanicum identify infection-specific gene families.</title>
        <authorList>
            <person name="Schwarz E.M."/>
            <person name="Hu Y."/>
            <person name="Antoshechkin I."/>
            <person name="Miller M.M."/>
            <person name="Sternberg P.W."/>
            <person name="Aroian R.V."/>
        </authorList>
    </citation>
    <scope>NUCLEOTIDE SEQUENCE</scope>
    <source>
        <strain evidence="3">HY135</strain>
    </source>
</reference>
<dbReference type="OrthoDB" id="5877551at2759"/>
<dbReference type="STRING" id="53326.A0A016WVR5"/>
<sequence length="303" mass="35016">MDSEQKAIDSIMTRAHADLPRCRVIYMLHNFFCGVTRIKGAQDELAVQPSCWPTWRGVLLLWCRRQFQILALYVGVANPWIVDPWTCGSKISAEFRELITDYHNSVRSKIAHGMERNHTGKLPSAKNMYEVVSVVLYGTCRRADEKISISQCTSYYIKAWDCELEKLAEKIAADEDFDLESIHPRAANIDHRAHCQNFELNYYQDINKSLKRWNYEVREFGQTDPKNLYNDDSLEHFANMAHGKNTKIGCSYYRKGKALTFVCVYDIGAEWDQPIYELGPRCKTNNDCTTYANSTCDMLCVKK</sequence>
<dbReference type="SMART" id="SM00198">
    <property type="entry name" value="SCP"/>
    <property type="match status" value="1"/>
</dbReference>
<dbReference type="InterPro" id="IPR014044">
    <property type="entry name" value="CAP_dom"/>
</dbReference>
<dbReference type="CDD" id="cd05380">
    <property type="entry name" value="CAP_euk"/>
    <property type="match status" value="1"/>
</dbReference>
<dbReference type="Proteomes" id="UP000024635">
    <property type="component" value="Unassembled WGS sequence"/>
</dbReference>
<comment type="caution">
    <text evidence="2">The sequence shown here is derived from an EMBL/GenBank/DDBJ whole genome shotgun (WGS) entry which is preliminary data.</text>
</comment>
<evidence type="ECO:0000313" key="3">
    <source>
        <dbReference type="Proteomes" id="UP000024635"/>
    </source>
</evidence>
<dbReference type="EMBL" id="JARK01000077">
    <property type="protein sequence ID" value="EYC43904.1"/>
    <property type="molecule type" value="Genomic_DNA"/>
</dbReference>
<accession>A0A016WVR5</accession>
<dbReference type="SUPFAM" id="SSF55797">
    <property type="entry name" value="PR-1-like"/>
    <property type="match status" value="1"/>
</dbReference>
<organism evidence="2 3">
    <name type="scientific">Ancylostoma ceylanicum</name>
    <dbReference type="NCBI Taxonomy" id="53326"/>
    <lineage>
        <taxon>Eukaryota</taxon>
        <taxon>Metazoa</taxon>
        <taxon>Ecdysozoa</taxon>
        <taxon>Nematoda</taxon>
        <taxon>Chromadorea</taxon>
        <taxon>Rhabditida</taxon>
        <taxon>Rhabditina</taxon>
        <taxon>Rhabditomorpha</taxon>
        <taxon>Strongyloidea</taxon>
        <taxon>Ancylostomatidae</taxon>
        <taxon>Ancylostomatinae</taxon>
        <taxon>Ancylostoma</taxon>
    </lineage>
</organism>
<feature type="domain" description="SCP" evidence="1">
    <location>
        <begin position="94"/>
        <end position="268"/>
    </location>
</feature>
<evidence type="ECO:0000313" key="2">
    <source>
        <dbReference type="EMBL" id="EYC43904.1"/>
    </source>
</evidence>
<proteinExistence type="predicted"/>
<dbReference type="Pfam" id="PF00188">
    <property type="entry name" value="CAP"/>
    <property type="match status" value="1"/>
</dbReference>
<name>A0A016WVR5_9BILA</name>
<evidence type="ECO:0000259" key="1">
    <source>
        <dbReference type="SMART" id="SM00198"/>
    </source>
</evidence>
<dbReference type="Gene3D" id="3.40.33.10">
    <property type="entry name" value="CAP"/>
    <property type="match status" value="1"/>
</dbReference>
<keyword evidence="3" id="KW-1185">Reference proteome</keyword>
<dbReference type="AlphaFoldDB" id="A0A016WVR5"/>
<dbReference type="InterPro" id="IPR035940">
    <property type="entry name" value="CAP_sf"/>
</dbReference>
<gene>
    <name evidence="2" type="primary">Acey_s0477.g2172</name>
    <name evidence="2" type="synonym">ASP-s0477.g2172</name>
    <name evidence="2" type="ORF">Y032_0477g2172</name>
</gene>
<protein>
    <recommendedName>
        <fullName evidence="1">SCP domain-containing protein</fullName>
    </recommendedName>
</protein>